<dbReference type="GO" id="GO:0005739">
    <property type="term" value="C:mitochondrion"/>
    <property type="evidence" value="ECO:0007669"/>
    <property type="project" value="UniProtKB-SubCell"/>
</dbReference>
<comment type="subcellular location">
    <subcellularLocation>
        <location evidence="2">Endoplasmic reticulum</location>
    </subcellularLocation>
    <subcellularLocation>
        <location evidence="3">Membrane</location>
    </subcellularLocation>
    <subcellularLocation>
        <location evidence="1">Mitochondrion</location>
    </subcellularLocation>
</comment>
<accession>A0AA43QPQ6</accession>
<reference evidence="7" key="1">
    <citation type="journal article" date="2023" name="Genome Biol. Evol.">
        <title>First Whole Genome Sequence and Flow Cytometry Genome Size Data for the Lichen-Forming Fungus Ramalina farinacea (Ascomycota).</title>
        <authorList>
            <person name="Llewellyn T."/>
            <person name="Mian S."/>
            <person name="Hill R."/>
            <person name="Leitch I.J."/>
            <person name="Gaya E."/>
        </authorList>
    </citation>
    <scope>NUCLEOTIDE SEQUENCE</scope>
    <source>
        <strain evidence="7">LIQ254RAFAR</strain>
    </source>
</reference>
<dbReference type="Proteomes" id="UP001161017">
    <property type="component" value="Unassembled WGS sequence"/>
</dbReference>
<evidence type="ECO:0000313" key="7">
    <source>
        <dbReference type="EMBL" id="MDI1490330.1"/>
    </source>
</evidence>
<dbReference type="PANTHER" id="PTHR48182:SF2">
    <property type="entry name" value="PROTEIN SERAC1"/>
    <property type="match status" value="1"/>
</dbReference>
<sequence length="149" mass="16518">MAGIARRVLSALVPKKIMDTNGQLLDALQKNSETLQNITDQFVPLMKRFRIFFFWEQEKTHLAHTNDYVVDEASAAPILDGTDRSGVAASHSQMCKFDSPSSGGYRTALAAIMRYVRSAPATIDTRTVQAAEMLQRLRSQEAQELTAGL</sequence>
<evidence type="ECO:0000256" key="5">
    <source>
        <dbReference type="ARBA" id="ARBA00023128"/>
    </source>
</evidence>
<dbReference type="AlphaFoldDB" id="A0AA43QPQ6"/>
<keyword evidence="5" id="KW-0496">Mitochondrion</keyword>
<proteinExistence type="predicted"/>
<keyword evidence="6" id="KW-0472">Membrane</keyword>
<keyword evidence="8" id="KW-1185">Reference proteome</keyword>
<dbReference type="GO" id="GO:0016020">
    <property type="term" value="C:membrane"/>
    <property type="evidence" value="ECO:0007669"/>
    <property type="project" value="UniProtKB-SubCell"/>
</dbReference>
<evidence type="ECO:0000313" key="8">
    <source>
        <dbReference type="Proteomes" id="UP001161017"/>
    </source>
</evidence>
<gene>
    <name evidence="7" type="ORF">OHK93_001530</name>
</gene>
<evidence type="ECO:0000256" key="6">
    <source>
        <dbReference type="ARBA" id="ARBA00023136"/>
    </source>
</evidence>
<dbReference type="PANTHER" id="PTHR48182">
    <property type="entry name" value="PROTEIN SERAC1"/>
    <property type="match status" value="1"/>
</dbReference>
<dbReference type="GO" id="GO:0005783">
    <property type="term" value="C:endoplasmic reticulum"/>
    <property type="evidence" value="ECO:0007669"/>
    <property type="project" value="UniProtKB-SubCell"/>
</dbReference>
<dbReference type="EMBL" id="JAPUFD010000011">
    <property type="protein sequence ID" value="MDI1490330.1"/>
    <property type="molecule type" value="Genomic_DNA"/>
</dbReference>
<evidence type="ECO:0000256" key="4">
    <source>
        <dbReference type="ARBA" id="ARBA00022824"/>
    </source>
</evidence>
<keyword evidence="4" id="KW-0256">Endoplasmic reticulum</keyword>
<dbReference type="InterPro" id="IPR052374">
    <property type="entry name" value="SERAC1"/>
</dbReference>
<comment type="caution">
    <text evidence="7">The sequence shown here is derived from an EMBL/GenBank/DDBJ whole genome shotgun (WGS) entry which is preliminary data.</text>
</comment>
<evidence type="ECO:0000256" key="2">
    <source>
        <dbReference type="ARBA" id="ARBA00004240"/>
    </source>
</evidence>
<evidence type="ECO:0000256" key="1">
    <source>
        <dbReference type="ARBA" id="ARBA00004173"/>
    </source>
</evidence>
<protein>
    <submittedName>
        <fullName evidence="7">Uncharacterized protein</fullName>
    </submittedName>
</protein>
<organism evidence="7 8">
    <name type="scientific">Ramalina farinacea</name>
    <dbReference type="NCBI Taxonomy" id="258253"/>
    <lineage>
        <taxon>Eukaryota</taxon>
        <taxon>Fungi</taxon>
        <taxon>Dikarya</taxon>
        <taxon>Ascomycota</taxon>
        <taxon>Pezizomycotina</taxon>
        <taxon>Lecanoromycetes</taxon>
        <taxon>OSLEUM clade</taxon>
        <taxon>Lecanoromycetidae</taxon>
        <taxon>Lecanorales</taxon>
        <taxon>Lecanorineae</taxon>
        <taxon>Ramalinaceae</taxon>
        <taxon>Ramalina</taxon>
    </lineage>
</organism>
<name>A0AA43QPQ6_9LECA</name>
<evidence type="ECO:0000256" key="3">
    <source>
        <dbReference type="ARBA" id="ARBA00004370"/>
    </source>
</evidence>